<evidence type="ECO:0000259" key="1">
    <source>
        <dbReference type="PROSITE" id="PS51061"/>
    </source>
</evidence>
<dbReference type="SUPFAM" id="SSF82708">
    <property type="entry name" value="R3H domain"/>
    <property type="match status" value="1"/>
</dbReference>
<dbReference type="InterPro" id="IPR039247">
    <property type="entry name" value="KhpB"/>
</dbReference>
<dbReference type="Pfam" id="PF01424">
    <property type="entry name" value="R3H"/>
    <property type="match status" value="1"/>
</dbReference>
<dbReference type="EMBL" id="JADEXG010000036">
    <property type="protein sequence ID" value="MBE9078627.1"/>
    <property type="molecule type" value="Genomic_DNA"/>
</dbReference>
<dbReference type="InterPro" id="IPR001374">
    <property type="entry name" value="R3H_dom"/>
</dbReference>
<accession>A0A8J7AYI9</accession>
<dbReference type="PROSITE" id="PS51061">
    <property type="entry name" value="R3H"/>
    <property type="match status" value="1"/>
</dbReference>
<keyword evidence="3" id="KW-1185">Reference proteome</keyword>
<dbReference type="Gene3D" id="3.30.1370.50">
    <property type="entry name" value="R3H-like domain"/>
    <property type="match status" value="1"/>
</dbReference>
<dbReference type="CDD" id="cd02644">
    <property type="entry name" value="R3H_jag"/>
    <property type="match status" value="1"/>
</dbReference>
<gene>
    <name evidence="2" type="ORF">IQ241_15215</name>
</gene>
<dbReference type="InterPro" id="IPR034079">
    <property type="entry name" value="R3H_KhpB"/>
</dbReference>
<sequence length="174" mass="19256">MDEQTERSGERWLEQMLTLQGISAQVSGERIEDDLSDGSTWLTIDQGQLSPSQREALIGEKGSVLDSIQYLANTILNMGLSGEGQQAYTVELAGYRQRRQAELKAIAEDAAEQARTTQQEHEIRGLSSAERRQVHSFLSAHDGLETFSRGREPDRRLVVRLVGLEAADLGSTQA</sequence>
<dbReference type="InterPro" id="IPR015946">
    <property type="entry name" value="KH_dom-like_a/b"/>
</dbReference>
<comment type="caution">
    <text evidence="2">The sequence shown here is derived from an EMBL/GenBank/DDBJ whole genome shotgun (WGS) entry which is preliminary data.</text>
</comment>
<feature type="domain" description="R3H" evidence="1">
    <location>
        <begin position="97"/>
        <end position="163"/>
    </location>
</feature>
<dbReference type="InterPro" id="IPR036867">
    <property type="entry name" value="R3H_dom_sf"/>
</dbReference>
<dbReference type="AlphaFoldDB" id="A0A8J7AYI9"/>
<name>A0A8J7AYI9_9CYAN</name>
<evidence type="ECO:0000313" key="2">
    <source>
        <dbReference type="EMBL" id="MBE9078627.1"/>
    </source>
</evidence>
<organism evidence="2 3">
    <name type="scientific">Vasconcelosia minhoensis LEGE 07310</name>
    <dbReference type="NCBI Taxonomy" id="915328"/>
    <lineage>
        <taxon>Bacteria</taxon>
        <taxon>Bacillati</taxon>
        <taxon>Cyanobacteriota</taxon>
        <taxon>Cyanophyceae</taxon>
        <taxon>Nodosilineales</taxon>
        <taxon>Cymatolegaceae</taxon>
        <taxon>Vasconcelosia</taxon>
        <taxon>Vasconcelosia minhoensis</taxon>
    </lineage>
</organism>
<dbReference type="RefSeq" id="WP_193908645.1">
    <property type="nucleotide sequence ID" value="NZ_JADEXG010000036.1"/>
</dbReference>
<dbReference type="Gene3D" id="3.30.300.20">
    <property type="match status" value="1"/>
</dbReference>
<dbReference type="PANTHER" id="PTHR35800">
    <property type="entry name" value="PROTEIN JAG"/>
    <property type="match status" value="1"/>
</dbReference>
<protein>
    <submittedName>
        <fullName evidence="2">RNA-binding protein</fullName>
    </submittedName>
</protein>
<reference evidence="2" key="1">
    <citation type="submission" date="2020-10" db="EMBL/GenBank/DDBJ databases">
        <authorList>
            <person name="Castelo-Branco R."/>
            <person name="Eusebio N."/>
            <person name="Adriana R."/>
            <person name="Vieira A."/>
            <person name="Brugerolle De Fraissinette N."/>
            <person name="Rezende De Castro R."/>
            <person name="Schneider M.P."/>
            <person name="Vasconcelos V."/>
            <person name="Leao P.N."/>
        </authorList>
    </citation>
    <scope>NUCLEOTIDE SEQUENCE</scope>
    <source>
        <strain evidence="2">LEGE 07310</strain>
    </source>
</reference>
<dbReference type="SMART" id="SM00393">
    <property type="entry name" value="R3H"/>
    <property type="match status" value="1"/>
</dbReference>
<dbReference type="Proteomes" id="UP000636505">
    <property type="component" value="Unassembled WGS sequence"/>
</dbReference>
<proteinExistence type="predicted"/>
<dbReference type="PANTHER" id="PTHR35800:SF1">
    <property type="entry name" value="RNA-BINDING PROTEIN KHPB"/>
    <property type="match status" value="1"/>
</dbReference>
<dbReference type="GO" id="GO:0003723">
    <property type="term" value="F:RNA binding"/>
    <property type="evidence" value="ECO:0007669"/>
    <property type="project" value="InterPro"/>
</dbReference>
<evidence type="ECO:0000313" key="3">
    <source>
        <dbReference type="Proteomes" id="UP000636505"/>
    </source>
</evidence>